<dbReference type="Proteomes" id="UP000039324">
    <property type="component" value="Unassembled WGS sequence"/>
</dbReference>
<gene>
    <name evidence="2" type="ORF">PBRA_000888</name>
    <name evidence="3" type="ORF">PLBR_LOCUS5063</name>
</gene>
<evidence type="ECO:0000313" key="5">
    <source>
        <dbReference type="Proteomes" id="UP000290189"/>
    </source>
</evidence>
<dbReference type="InterPro" id="IPR029058">
    <property type="entry name" value="AB_hydrolase_fold"/>
</dbReference>
<evidence type="ECO:0000313" key="3">
    <source>
        <dbReference type="EMBL" id="SPQ97848.1"/>
    </source>
</evidence>
<reference evidence="3 5" key="2">
    <citation type="submission" date="2018-03" db="EMBL/GenBank/DDBJ databases">
        <authorList>
            <person name="Fogelqvist J."/>
        </authorList>
    </citation>
    <scope>NUCLEOTIDE SEQUENCE [LARGE SCALE GENOMIC DNA]</scope>
</reference>
<feature type="signal peptide" evidence="1">
    <location>
        <begin position="1"/>
        <end position="20"/>
    </location>
</feature>
<keyword evidence="1" id="KW-0732">Signal</keyword>
<evidence type="ECO:0008006" key="6">
    <source>
        <dbReference type="Google" id="ProtNLM"/>
    </source>
</evidence>
<name>A0A0G4IQA7_PLABS</name>
<evidence type="ECO:0000313" key="4">
    <source>
        <dbReference type="Proteomes" id="UP000039324"/>
    </source>
</evidence>
<keyword evidence="4" id="KW-1185">Reference proteome</keyword>
<dbReference type="SUPFAM" id="SSF53474">
    <property type="entry name" value="alpha/beta-Hydrolases"/>
    <property type="match status" value="1"/>
</dbReference>
<geneLocation type="mitochondrion" evidence="3"/>
<dbReference type="EMBL" id="CDSF01000079">
    <property type="protein sequence ID" value="CEO97543.1"/>
    <property type="molecule type" value="Genomic_DNA"/>
</dbReference>
<organism evidence="2 4">
    <name type="scientific">Plasmodiophora brassicae</name>
    <name type="common">Clubroot disease agent</name>
    <dbReference type="NCBI Taxonomy" id="37360"/>
    <lineage>
        <taxon>Eukaryota</taxon>
        <taxon>Sar</taxon>
        <taxon>Rhizaria</taxon>
        <taxon>Endomyxa</taxon>
        <taxon>Phytomyxea</taxon>
        <taxon>Plasmodiophorida</taxon>
        <taxon>Plasmodiophoridae</taxon>
        <taxon>Plasmodiophora</taxon>
    </lineage>
</organism>
<feature type="chain" id="PRO_5035991180" description="Peptidase S33 tripeptidyl aminopeptidase-like C-terminal domain-containing protein" evidence="1">
    <location>
        <begin position="21"/>
        <end position="335"/>
    </location>
</feature>
<protein>
    <recommendedName>
        <fullName evidence="6">Peptidase S33 tripeptidyl aminopeptidase-like C-terminal domain-containing protein</fullName>
    </recommendedName>
</protein>
<dbReference type="EMBL" id="OVEO01000008">
    <property type="protein sequence ID" value="SPQ97848.1"/>
    <property type="molecule type" value="Genomic_DNA"/>
</dbReference>
<dbReference type="Gene3D" id="3.40.50.1820">
    <property type="entry name" value="alpha/beta hydrolase"/>
    <property type="match status" value="1"/>
</dbReference>
<evidence type="ECO:0000256" key="1">
    <source>
        <dbReference type="SAM" id="SignalP"/>
    </source>
</evidence>
<dbReference type="AlphaFoldDB" id="A0A0G4IQA7"/>
<proteinExistence type="predicted"/>
<accession>A0A0G4IQA7</accession>
<keyword evidence="3" id="KW-0496">Mitochondrion</keyword>
<dbReference type="Proteomes" id="UP000290189">
    <property type="component" value="Unassembled WGS sequence"/>
</dbReference>
<sequence length="335" mass="35030">MVTAVAIVAWAAGLIGGVLAGYPGTYSVSNVSVVFSDIARCRTWPQCTQALEYRIKFGRQVAVNVYLPVAKPTPSPLIVFAYESPDTVALLATMVASSGVVVAAFPVYDLNHPWDFAKDLLFVTGEMQAENVAPSSPFYNSMVPSVSALMGQGSAASAPILTSLTQLTAYRSKVHVSGIIALFPQMSTRLGLLAAAAASTPPALVFGAQNDCVYPTQGNALPVYNALQRSPAACKTYVEIIGASSCNVTDALVSDCHANEIQCGAAGSMPGSLLRPLVGGLITSWVAGILQNNATEWSRFNSVLRAQTGTRLGYVQSCEPLGASQAVPLSVALHE</sequence>
<reference evidence="2 4" key="1">
    <citation type="submission" date="2015-02" db="EMBL/GenBank/DDBJ databases">
        <authorList>
            <person name="Chooi Y.-H."/>
        </authorList>
    </citation>
    <scope>NUCLEOTIDE SEQUENCE [LARGE SCALE GENOMIC DNA]</scope>
    <source>
        <strain evidence="2">E3</strain>
    </source>
</reference>
<evidence type="ECO:0000313" key="2">
    <source>
        <dbReference type="EMBL" id="CEO97543.1"/>
    </source>
</evidence>